<protein>
    <recommendedName>
        <fullName evidence="4">Transmembrane protein</fullName>
    </recommendedName>
</protein>
<keyword evidence="1" id="KW-0472">Membrane</keyword>
<evidence type="ECO:0000256" key="1">
    <source>
        <dbReference type="SAM" id="Phobius"/>
    </source>
</evidence>
<evidence type="ECO:0000313" key="2">
    <source>
        <dbReference type="EMBL" id="KAL0575332.1"/>
    </source>
</evidence>
<keyword evidence="1" id="KW-1133">Transmembrane helix</keyword>
<organism evidence="2 3">
    <name type="scientific">Marasmius crinis-equi</name>
    <dbReference type="NCBI Taxonomy" id="585013"/>
    <lineage>
        <taxon>Eukaryota</taxon>
        <taxon>Fungi</taxon>
        <taxon>Dikarya</taxon>
        <taxon>Basidiomycota</taxon>
        <taxon>Agaricomycotina</taxon>
        <taxon>Agaricomycetes</taxon>
        <taxon>Agaricomycetidae</taxon>
        <taxon>Agaricales</taxon>
        <taxon>Marasmiineae</taxon>
        <taxon>Marasmiaceae</taxon>
        <taxon>Marasmius</taxon>
    </lineage>
</organism>
<reference evidence="2 3" key="1">
    <citation type="submission" date="2024-02" db="EMBL/GenBank/DDBJ databases">
        <title>A draft genome for the cacao thread blight pathogen Marasmius crinis-equi.</title>
        <authorList>
            <person name="Cohen S.P."/>
            <person name="Baruah I.K."/>
            <person name="Amoako-Attah I."/>
            <person name="Bukari Y."/>
            <person name="Meinhardt L.W."/>
            <person name="Bailey B.A."/>
        </authorList>
    </citation>
    <scope>NUCLEOTIDE SEQUENCE [LARGE SCALE GENOMIC DNA]</scope>
    <source>
        <strain evidence="2 3">GH-76</strain>
    </source>
</reference>
<dbReference type="Proteomes" id="UP001465976">
    <property type="component" value="Unassembled WGS sequence"/>
</dbReference>
<comment type="caution">
    <text evidence="2">The sequence shown here is derived from an EMBL/GenBank/DDBJ whole genome shotgun (WGS) entry which is preliminary data.</text>
</comment>
<accession>A0ABR3FIX8</accession>
<sequence>MVPERLKVLNIDPDSIARLPSVSDIRPHIRDNHRYPDLCFGPDGRCIIGLKLFASIPLLAFDVYITVLLNSLFLWPLFRVGFIASPELRKVAIRTLGCSIVALATSTINVSVLTIMHGKQSGWVCLNSCSADVIINTLAMYWVTERRGASSDSDSESPPHDPTVPTVLSGFFVVSRPSNDTHWCQTSPSHPVILTEDISTRSQADVKEVKLVSDIGVSPPPTVHMQCQGGVEQLQGLPLSAEHMRKLYGSE</sequence>
<evidence type="ECO:0000313" key="3">
    <source>
        <dbReference type="Proteomes" id="UP001465976"/>
    </source>
</evidence>
<keyword evidence="3" id="KW-1185">Reference proteome</keyword>
<name>A0ABR3FIX8_9AGAR</name>
<keyword evidence="1" id="KW-0812">Transmembrane</keyword>
<dbReference type="EMBL" id="JBAHYK010000314">
    <property type="protein sequence ID" value="KAL0575332.1"/>
    <property type="molecule type" value="Genomic_DNA"/>
</dbReference>
<dbReference type="PANTHER" id="PTHR38848">
    <property type="entry name" value="G-PROTEIN COUPLED RECEPTORS FAMILY 3 PROFILE DOMAIN-CONTAINING PROTEIN"/>
    <property type="match status" value="1"/>
</dbReference>
<evidence type="ECO:0008006" key="4">
    <source>
        <dbReference type="Google" id="ProtNLM"/>
    </source>
</evidence>
<feature type="transmembrane region" description="Helical" evidence="1">
    <location>
        <begin position="52"/>
        <end position="75"/>
    </location>
</feature>
<feature type="transmembrane region" description="Helical" evidence="1">
    <location>
        <begin position="96"/>
        <end position="115"/>
    </location>
</feature>
<gene>
    <name evidence="2" type="ORF">V5O48_006634</name>
</gene>
<proteinExistence type="predicted"/>
<dbReference type="PANTHER" id="PTHR38848:SF3">
    <property type="entry name" value="G-PROTEIN COUPLED RECEPTORS FAMILY 3 PROFILE DOMAIN-CONTAINING PROTEIN"/>
    <property type="match status" value="1"/>
</dbReference>